<evidence type="ECO:0000313" key="3">
    <source>
        <dbReference type="EMBL" id="MEX6633575.1"/>
    </source>
</evidence>
<evidence type="ECO:0000256" key="1">
    <source>
        <dbReference type="SAM" id="SignalP"/>
    </source>
</evidence>
<keyword evidence="4" id="KW-1185">Reference proteome</keyword>
<evidence type="ECO:0000313" key="4">
    <source>
        <dbReference type="Proteomes" id="UP001560685"/>
    </source>
</evidence>
<dbReference type="Gene3D" id="3.40.50.10610">
    <property type="entry name" value="ABC-type transport auxiliary lipoprotein component"/>
    <property type="match status" value="1"/>
</dbReference>
<proteinExistence type="predicted"/>
<dbReference type="PROSITE" id="PS51257">
    <property type="entry name" value="PROKAR_LIPOPROTEIN"/>
    <property type="match status" value="1"/>
</dbReference>
<dbReference type="InterPro" id="IPR005586">
    <property type="entry name" value="ABC_trans_aux"/>
</dbReference>
<dbReference type="Pfam" id="PF03886">
    <property type="entry name" value="ABC_trans_aux"/>
    <property type="match status" value="1"/>
</dbReference>
<reference evidence="3 4" key="1">
    <citation type="submission" date="2024-05" db="EMBL/GenBank/DDBJ databases">
        <title>Three bacterial strains, DH-69, EH-24, and ECK-19 isolated from coastal sediments.</title>
        <authorList>
            <person name="Ye Y.-Q."/>
            <person name="Du Z.-J."/>
        </authorList>
    </citation>
    <scope>NUCLEOTIDE SEQUENCE [LARGE SCALE GENOMIC DNA]</scope>
    <source>
        <strain evidence="3 4">ECK-19</strain>
    </source>
</reference>
<dbReference type="Proteomes" id="UP001560685">
    <property type="component" value="Unassembled WGS sequence"/>
</dbReference>
<dbReference type="SUPFAM" id="SSF159594">
    <property type="entry name" value="XCC0632-like"/>
    <property type="match status" value="1"/>
</dbReference>
<name>A0ABV3Z444_9PROT</name>
<protein>
    <submittedName>
        <fullName evidence="3">ABC-type transport auxiliary lipoprotein family protein</fullName>
    </submittedName>
</protein>
<accession>A0ABV3Z444</accession>
<dbReference type="RefSeq" id="WP_369313549.1">
    <property type="nucleotide sequence ID" value="NZ_JBEHZE010000001.1"/>
</dbReference>
<dbReference type="EMBL" id="JBEHZE010000001">
    <property type="protein sequence ID" value="MEX6633575.1"/>
    <property type="molecule type" value="Genomic_DNA"/>
</dbReference>
<sequence>MKMFPRLLGGLAALSLMGCVSVLPEAAPAKPRFHITPASVSDISGDALAWSLVIDDPRATRVYDTVRIAVTPAPGRTEYLGGAEWADRAPRLFQTALVQTFEDAGRVLAVGDRNAIPIADLVLQTDIRRMDVSVGNGDEQAVVSIYVRLTNGKGTVYAANRFDAQARTSSLKPTDVYSAFNSVFSDVLADIVRWSYEEGNKARATASR</sequence>
<keyword evidence="3" id="KW-0449">Lipoprotein</keyword>
<feature type="signal peptide" evidence="1">
    <location>
        <begin position="1"/>
        <end position="26"/>
    </location>
</feature>
<organism evidence="3 4">
    <name type="scientific">Hyphococcus lacteus</name>
    <dbReference type="NCBI Taxonomy" id="3143536"/>
    <lineage>
        <taxon>Bacteria</taxon>
        <taxon>Pseudomonadati</taxon>
        <taxon>Pseudomonadota</taxon>
        <taxon>Alphaproteobacteria</taxon>
        <taxon>Parvularculales</taxon>
        <taxon>Parvularculaceae</taxon>
        <taxon>Hyphococcus</taxon>
    </lineage>
</organism>
<feature type="domain" description="ABC-type transport auxiliary lipoprotein component" evidence="2">
    <location>
        <begin position="41"/>
        <end position="191"/>
    </location>
</feature>
<feature type="chain" id="PRO_5045415072" evidence="1">
    <location>
        <begin position="27"/>
        <end position="208"/>
    </location>
</feature>
<keyword evidence="1" id="KW-0732">Signal</keyword>
<comment type="caution">
    <text evidence="3">The sequence shown here is derived from an EMBL/GenBank/DDBJ whole genome shotgun (WGS) entry which is preliminary data.</text>
</comment>
<evidence type="ECO:0000259" key="2">
    <source>
        <dbReference type="Pfam" id="PF03886"/>
    </source>
</evidence>
<gene>
    <name evidence="3" type="ORF">ABFZ84_08430</name>
</gene>